<evidence type="ECO:0000259" key="6">
    <source>
        <dbReference type="Pfam" id="PF00266"/>
    </source>
</evidence>
<gene>
    <name evidence="7" type="ORF">J2S72_001211</name>
</gene>
<dbReference type="Gene3D" id="3.40.640.10">
    <property type="entry name" value="Type I PLP-dependent aspartate aminotransferase-like (Major domain)"/>
    <property type="match status" value="1"/>
</dbReference>
<dbReference type="RefSeq" id="WP_023055068.1">
    <property type="nucleotide sequence ID" value="NZ_JAUSTN010000005.1"/>
</dbReference>
<dbReference type="InterPro" id="IPR015424">
    <property type="entry name" value="PyrdxlP-dep_Trfase"/>
</dbReference>
<dbReference type="PIRSF" id="PIRSF005572">
    <property type="entry name" value="NifS"/>
    <property type="match status" value="1"/>
</dbReference>
<evidence type="ECO:0000256" key="2">
    <source>
        <dbReference type="ARBA" id="ARBA00010447"/>
    </source>
</evidence>
<evidence type="ECO:0000256" key="5">
    <source>
        <dbReference type="ARBA" id="ARBA00050776"/>
    </source>
</evidence>
<comment type="similarity">
    <text evidence="2">Belongs to the class-V pyridoxal-phosphate-dependent aminotransferase family. Csd subfamily.</text>
</comment>
<dbReference type="InterPro" id="IPR016454">
    <property type="entry name" value="Cysteine_dSase"/>
</dbReference>
<dbReference type="InterPro" id="IPR000192">
    <property type="entry name" value="Aminotrans_V_dom"/>
</dbReference>
<evidence type="ECO:0000256" key="1">
    <source>
        <dbReference type="ARBA" id="ARBA00001933"/>
    </source>
</evidence>
<evidence type="ECO:0000313" key="8">
    <source>
        <dbReference type="Proteomes" id="UP001236559"/>
    </source>
</evidence>
<dbReference type="PANTHER" id="PTHR43586">
    <property type="entry name" value="CYSTEINE DESULFURASE"/>
    <property type="match status" value="1"/>
</dbReference>
<dbReference type="Pfam" id="PF00266">
    <property type="entry name" value="Aminotran_5"/>
    <property type="match status" value="1"/>
</dbReference>
<comment type="cofactor">
    <cofactor evidence="1">
        <name>pyridoxal 5'-phosphate</name>
        <dbReference type="ChEBI" id="CHEBI:597326"/>
    </cofactor>
</comment>
<dbReference type="PANTHER" id="PTHR43586:SF4">
    <property type="entry name" value="ISOPENICILLIN N EPIMERASE"/>
    <property type="match status" value="1"/>
</dbReference>
<name>A0ABU0AVA2_9FIRM</name>
<comment type="catalytic activity">
    <reaction evidence="5">
        <text>(sulfur carrier)-H + L-cysteine = (sulfur carrier)-SH + L-alanine</text>
        <dbReference type="Rhea" id="RHEA:43892"/>
        <dbReference type="Rhea" id="RHEA-COMP:14737"/>
        <dbReference type="Rhea" id="RHEA-COMP:14739"/>
        <dbReference type="ChEBI" id="CHEBI:29917"/>
        <dbReference type="ChEBI" id="CHEBI:35235"/>
        <dbReference type="ChEBI" id="CHEBI:57972"/>
        <dbReference type="ChEBI" id="CHEBI:64428"/>
        <dbReference type="EC" id="2.8.1.7"/>
    </reaction>
</comment>
<reference evidence="7 8" key="1">
    <citation type="submission" date="2023-07" db="EMBL/GenBank/DDBJ databases">
        <title>Genomic Encyclopedia of Type Strains, Phase IV (KMG-IV): sequencing the most valuable type-strain genomes for metagenomic binning, comparative biology and taxonomic classification.</title>
        <authorList>
            <person name="Goeker M."/>
        </authorList>
    </citation>
    <scope>NUCLEOTIDE SEQUENCE [LARGE SCALE GENOMIC DNA]</scope>
    <source>
        <strain evidence="7 8">DSM 22616</strain>
    </source>
</reference>
<dbReference type="Proteomes" id="UP001236559">
    <property type="component" value="Unassembled WGS sequence"/>
</dbReference>
<evidence type="ECO:0000313" key="7">
    <source>
        <dbReference type="EMBL" id="MDQ0275187.1"/>
    </source>
</evidence>
<comment type="caution">
    <text evidence="7">The sequence shown here is derived from an EMBL/GenBank/DDBJ whole genome shotgun (WGS) entry which is preliminary data.</text>
</comment>
<dbReference type="EC" id="2.8.1.7" evidence="3"/>
<dbReference type="InterPro" id="IPR015421">
    <property type="entry name" value="PyrdxlP-dep_Trfase_major"/>
</dbReference>
<keyword evidence="8" id="KW-1185">Reference proteome</keyword>
<sequence length="375" mass="41967">MIYFDNSATSLIKPGEVKVAMSDALSGKYANPSRGAYGPALAAMNKIYQVRKSIAKLFGVEAMDIAFTPNITSSLNLVIKSLFNEKDHVITSVLEHNSVLRPLYQLQDRGMEISFLDCDDKFNLKYQDLEGLLRKNTRALIITQASNVVGNISDLEKIYAFTKKHKLLLIIDGAQGAGAIKTDLSKFENAIYCFTGHKSLYGPTGTGGIINRSSEKFKPVFSGGSGYRSFERHTPDIYPDLFEYGTINVHSIIGLGAGVDYLLKNPPYEKLEELSSYLYNSLKDIEGIKIYGDFEKNHLPILSFNLLDYDSAFVSQILWEKLELCSRPNSHCAPLLHKRAGTEERGMVRLSLSTFNTKEEIDILKKFLEEMIVSK</sequence>
<evidence type="ECO:0000256" key="4">
    <source>
        <dbReference type="ARBA" id="ARBA00022898"/>
    </source>
</evidence>
<organism evidence="7 8">
    <name type="scientific">Peptoniphilus koenoeneniae</name>
    <dbReference type="NCBI Taxonomy" id="507751"/>
    <lineage>
        <taxon>Bacteria</taxon>
        <taxon>Bacillati</taxon>
        <taxon>Bacillota</taxon>
        <taxon>Tissierellia</taxon>
        <taxon>Tissierellales</taxon>
        <taxon>Peptoniphilaceae</taxon>
        <taxon>Peptoniphilus</taxon>
    </lineage>
</organism>
<proteinExistence type="inferred from homology"/>
<dbReference type="Gene3D" id="3.90.1150.10">
    <property type="entry name" value="Aspartate Aminotransferase, domain 1"/>
    <property type="match status" value="1"/>
</dbReference>
<feature type="domain" description="Aminotransferase class V" evidence="6">
    <location>
        <begin position="2"/>
        <end position="364"/>
    </location>
</feature>
<dbReference type="EMBL" id="JAUSTN010000005">
    <property type="protein sequence ID" value="MDQ0275187.1"/>
    <property type="molecule type" value="Genomic_DNA"/>
</dbReference>
<accession>A0ABU0AVA2</accession>
<evidence type="ECO:0000256" key="3">
    <source>
        <dbReference type="ARBA" id="ARBA00012239"/>
    </source>
</evidence>
<keyword evidence="4" id="KW-0663">Pyridoxal phosphate</keyword>
<protein>
    <recommendedName>
        <fullName evidence="3">cysteine desulfurase</fullName>
        <ecNumber evidence="3">2.8.1.7</ecNumber>
    </recommendedName>
</protein>
<dbReference type="InterPro" id="IPR015422">
    <property type="entry name" value="PyrdxlP-dep_Trfase_small"/>
</dbReference>
<dbReference type="SUPFAM" id="SSF53383">
    <property type="entry name" value="PLP-dependent transferases"/>
    <property type="match status" value="1"/>
</dbReference>